<proteinExistence type="inferred from homology"/>
<comment type="cofactor">
    <cofactor evidence="1 9">
        <name>Mg(2+)</name>
        <dbReference type="ChEBI" id="CHEBI:18420"/>
    </cofactor>
</comment>
<organism evidence="10 11">
    <name type="scientific">Heliomicrobium undosum</name>
    <dbReference type="NCBI Taxonomy" id="121734"/>
    <lineage>
        <taxon>Bacteria</taxon>
        <taxon>Bacillati</taxon>
        <taxon>Bacillota</taxon>
        <taxon>Clostridia</taxon>
        <taxon>Eubacteriales</taxon>
        <taxon>Heliobacteriaceae</taxon>
        <taxon>Heliomicrobium</taxon>
    </lineage>
</organism>
<keyword evidence="3 9" id="KW-0540">Nuclease</keyword>
<keyword evidence="4 9" id="KW-0479">Metal-binding</keyword>
<evidence type="ECO:0000256" key="7">
    <source>
        <dbReference type="ARBA" id="ARBA00022842"/>
    </source>
</evidence>
<evidence type="ECO:0000256" key="2">
    <source>
        <dbReference type="ARBA" id="ARBA00009959"/>
    </source>
</evidence>
<dbReference type="InterPro" id="IPR021127">
    <property type="entry name" value="CRISPR_associated_Cas2"/>
</dbReference>
<gene>
    <name evidence="9 10" type="primary">cas2</name>
    <name evidence="10" type="ORF">GTO91_13040</name>
</gene>
<evidence type="ECO:0000256" key="5">
    <source>
        <dbReference type="ARBA" id="ARBA00022759"/>
    </source>
</evidence>
<dbReference type="EMBL" id="WXEY01000016">
    <property type="protein sequence ID" value="MZP30639.1"/>
    <property type="molecule type" value="Genomic_DNA"/>
</dbReference>
<evidence type="ECO:0000256" key="9">
    <source>
        <dbReference type="HAMAP-Rule" id="MF_01471"/>
    </source>
</evidence>
<dbReference type="PANTHER" id="PTHR34405:SF3">
    <property type="entry name" value="CRISPR-ASSOCIATED ENDORIBONUCLEASE CAS2 3"/>
    <property type="match status" value="1"/>
</dbReference>
<dbReference type="GO" id="GO:0004521">
    <property type="term" value="F:RNA endonuclease activity"/>
    <property type="evidence" value="ECO:0007669"/>
    <property type="project" value="InterPro"/>
</dbReference>
<dbReference type="HAMAP" id="MF_01471">
    <property type="entry name" value="Cas2"/>
    <property type="match status" value="1"/>
</dbReference>
<evidence type="ECO:0000256" key="1">
    <source>
        <dbReference type="ARBA" id="ARBA00001946"/>
    </source>
</evidence>
<evidence type="ECO:0000256" key="6">
    <source>
        <dbReference type="ARBA" id="ARBA00022801"/>
    </source>
</evidence>
<keyword evidence="7 9" id="KW-0460">Magnesium</keyword>
<dbReference type="GO" id="GO:0051607">
    <property type="term" value="P:defense response to virus"/>
    <property type="evidence" value="ECO:0007669"/>
    <property type="project" value="UniProtKB-UniRule"/>
</dbReference>
<dbReference type="AlphaFoldDB" id="A0A845L5Z1"/>
<dbReference type="GO" id="GO:0016787">
    <property type="term" value="F:hydrolase activity"/>
    <property type="evidence" value="ECO:0007669"/>
    <property type="project" value="UniProtKB-KW"/>
</dbReference>
<evidence type="ECO:0000313" key="11">
    <source>
        <dbReference type="Proteomes" id="UP000463470"/>
    </source>
</evidence>
<dbReference type="PANTHER" id="PTHR34405">
    <property type="entry name" value="CRISPR-ASSOCIATED ENDORIBONUCLEASE CAS2"/>
    <property type="match status" value="1"/>
</dbReference>
<dbReference type="EC" id="3.1.-.-" evidence="9"/>
<name>A0A845L5Z1_9FIRM</name>
<dbReference type="SUPFAM" id="SSF143430">
    <property type="entry name" value="TTP0101/SSO1404-like"/>
    <property type="match status" value="1"/>
</dbReference>
<evidence type="ECO:0000256" key="4">
    <source>
        <dbReference type="ARBA" id="ARBA00022723"/>
    </source>
</evidence>
<comment type="similarity">
    <text evidence="2 9">Belongs to the CRISPR-associated endoribonuclease Cas2 protein family.</text>
</comment>
<dbReference type="Gene3D" id="3.30.70.240">
    <property type="match status" value="1"/>
</dbReference>
<dbReference type="GO" id="GO:0046872">
    <property type="term" value="F:metal ion binding"/>
    <property type="evidence" value="ECO:0007669"/>
    <property type="project" value="UniProtKB-UniRule"/>
</dbReference>
<comment type="caution">
    <text evidence="10">The sequence shown here is derived from an EMBL/GenBank/DDBJ whole genome shotgun (WGS) entry which is preliminary data.</text>
</comment>
<dbReference type="Proteomes" id="UP000463470">
    <property type="component" value="Unassembled WGS sequence"/>
</dbReference>
<feature type="binding site" evidence="9">
    <location>
        <position position="35"/>
    </location>
    <ligand>
        <name>Mg(2+)</name>
        <dbReference type="ChEBI" id="CHEBI:18420"/>
        <note>catalytic</note>
    </ligand>
</feature>
<dbReference type="CDD" id="cd09725">
    <property type="entry name" value="Cas2_I_II_III"/>
    <property type="match status" value="1"/>
</dbReference>
<dbReference type="OrthoDB" id="9798176at2"/>
<sequence>MTPFGPGERGRVAGRWARLRKAKGSQVEHYVVTYDIADDKRRSKVFKTLKDYGTHVQESVFEVVLTTEDYVALRHKLLRRIHRDEDSVIFYRQCRACENDVERLGRRVELVGIGDIVL</sequence>
<keyword evidence="8 9" id="KW-0051">Antiviral defense</keyword>
<accession>A0A845L5Z1</accession>
<dbReference type="InterPro" id="IPR019199">
    <property type="entry name" value="Virulence_VapD/CRISPR_Cas2"/>
</dbReference>
<comment type="subunit">
    <text evidence="9">Homodimer, forms a heterotetramer with a Cas1 homodimer.</text>
</comment>
<keyword evidence="11" id="KW-1185">Reference proteome</keyword>
<dbReference type="GO" id="GO:0043571">
    <property type="term" value="P:maintenance of CRISPR repeat elements"/>
    <property type="evidence" value="ECO:0007669"/>
    <property type="project" value="UniProtKB-UniRule"/>
</dbReference>
<keyword evidence="6 9" id="KW-0378">Hydrolase</keyword>
<keyword evidence="5 9" id="KW-0255">Endonuclease</keyword>
<reference evidence="10 11" key="1">
    <citation type="submission" date="2020-01" db="EMBL/GenBank/DDBJ databases">
        <title>Whole-genome sequence of Heliobacterium undosum DSM 13378.</title>
        <authorList>
            <person name="Kyndt J.A."/>
            <person name="Meyer T.E."/>
        </authorList>
    </citation>
    <scope>NUCLEOTIDE SEQUENCE [LARGE SCALE GENOMIC DNA]</scope>
    <source>
        <strain evidence="10 11">DSM 13378</strain>
    </source>
</reference>
<evidence type="ECO:0000256" key="8">
    <source>
        <dbReference type="ARBA" id="ARBA00023118"/>
    </source>
</evidence>
<evidence type="ECO:0000256" key="3">
    <source>
        <dbReference type="ARBA" id="ARBA00022722"/>
    </source>
</evidence>
<dbReference type="NCBIfam" id="TIGR01573">
    <property type="entry name" value="cas2"/>
    <property type="match status" value="1"/>
</dbReference>
<protein>
    <recommendedName>
        <fullName evidence="9">CRISPR-associated endoribonuclease Cas2</fullName>
        <ecNumber evidence="9">3.1.-.-</ecNumber>
    </recommendedName>
</protein>
<comment type="function">
    <text evidence="9">CRISPR (clustered regularly interspaced short palindromic repeat), is an adaptive immune system that provides protection against mobile genetic elements (viruses, transposable elements and conjugative plasmids). CRISPR clusters contain sequences complementary to antecedent mobile elements and target invading nucleic acids. CRISPR clusters are transcribed and processed into CRISPR RNA (crRNA). Functions as a ssRNA-specific endoribonuclease. Involved in the integration of spacer DNA into the CRISPR cassette.</text>
</comment>
<evidence type="ECO:0000313" key="10">
    <source>
        <dbReference type="EMBL" id="MZP30639.1"/>
    </source>
</evidence>
<dbReference type="Pfam" id="PF09827">
    <property type="entry name" value="CRISPR_Cas2"/>
    <property type="match status" value="1"/>
</dbReference>